<accession>A0A6H2A2M6</accession>
<evidence type="ECO:0000313" key="1">
    <source>
        <dbReference type="EMBL" id="QJA54443.1"/>
    </source>
</evidence>
<evidence type="ECO:0008006" key="2">
    <source>
        <dbReference type="Google" id="ProtNLM"/>
    </source>
</evidence>
<dbReference type="AlphaFoldDB" id="A0A6H2A2M6"/>
<gene>
    <name evidence="1" type="ORF">TM448A04903_0006</name>
</gene>
<proteinExistence type="predicted"/>
<sequence>MYLKYFWYIIKHKWFVMIECFKEGLYWRGLIHDLSKLYPGEFLPYTNFFYRKKDSDIKKGRNKTGYYKPTDTGDKDFDFAWLLHQKRNRHHWQWWILPEDEGGVKILPIGEPYLTEMICDWVGAGKAQGHFSPKNDKYYEIREWYKQNGNKIQLDKETRKEIEKRLEI</sequence>
<protein>
    <recommendedName>
        <fullName evidence="2">Catalase</fullName>
    </recommendedName>
</protein>
<name>A0A6H2A2M6_9ZZZZ</name>
<dbReference type="EMBL" id="MT144507">
    <property type="protein sequence ID" value="QJA54443.1"/>
    <property type="molecule type" value="Genomic_DNA"/>
</dbReference>
<organism evidence="1">
    <name type="scientific">viral metagenome</name>
    <dbReference type="NCBI Taxonomy" id="1070528"/>
    <lineage>
        <taxon>unclassified sequences</taxon>
        <taxon>metagenomes</taxon>
        <taxon>organismal metagenomes</taxon>
    </lineage>
</organism>
<dbReference type="InterPro" id="IPR043721">
    <property type="entry name" value="DUF5662"/>
</dbReference>
<reference evidence="1" key="1">
    <citation type="submission" date="2020-03" db="EMBL/GenBank/DDBJ databases">
        <title>The deep terrestrial virosphere.</title>
        <authorList>
            <person name="Holmfeldt K."/>
            <person name="Nilsson E."/>
            <person name="Simone D."/>
            <person name="Lopez-Fernandez M."/>
            <person name="Wu X."/>
            <person name="de Brujin I."/>
            <person name="Lundin D."/>
            <person name="Andersson A."/>
            <person name="Bertilsson S."/>
            <person name="Dopson M."/>
        </authorList>
    </citation>
    <scope>NUCLEOTIDE SEQUENCE</scope>
    <source>
        <strain evidence="1">TM448A04903</strain>
    </source>
</reference>
<dbReference type="Pfam" id="PF18907">
    <property type="entry name" value="DUF5662"/>
    <property type="match status" value="1"/>
</dbReference>